<accession>A0AAG5DBF8</accession>
<organism evidence="2 3">
    <name type="scientific">Anopheles atroparvus</name>
    <name type="common">European mosquito</name>
    <dbReference type="NCBI Taxonomy" id="41427"/>
    <lineage>
        <taxon>Eukaryota</taxon>
        <taxon>Metazoa</taxon>
        <taxon>Ecdysozoa</taxon>
        <taxon>Arthropoda</taxon>
        <taxon>Hexapoda</taxon>
        <taxon>Insecta</taxon>
        <taxon>Pterygota</taxon>
        <taxon>Neoptera</taxon>
        <taxon>Endopterygota</taxon>
        <taxon>Diptera</taxon>
        <taxon>Nematocera</taxon>
        <taxon>Culicoidea</taxon>
        <taxon>Culicidae</taxon>
        <taxon>Anophelinae</taxon>
        <taxon>Anopheles</taxon>
    </lineage>
</organism>
<evidence type="ECO:0008006" key="4">
    <source>
        <dbReference type="Google" id="ProtNLM"/>
    </source>
</evidence>
<proteinExistence type="predicted"/>
<evidence type="ECO:0000313" key="2">
    <source>
        <dbReference type="EnsemblMetazoa" id="ENSAATROPP008587"/>
    </source>
</evidence>
<dbReference type="Proteomes" id="UP000075880">
    <property type="component" value="Unassembled WGS sequence"/>
</dbReference>
<feature type="chain" id="PRO_5042541984" description="Ig-like domain-containing protein" evidence="1">
    <location>
        <begin position="27"/>
        <end position="65"/>
    </location>
</feature>
<dbReference type="AlphaFoldDB" id="A0AAG5DBF8"/>
<keyword evidence="3" id="KW-1185">Reference proteome</keyword>
<reference evidence="2" key="1">
    <citation type="submission" date="2024-04" db="UniProtKB">
        <authorList>
            <consortium name="EnsemblMetazoa"/>
        </authorList>
    </citation>
    <scope>IDENTIFICATION</scope>
    <source>
        <strain evidence="2">EBRO</strain>
    </source>
</reference>
<keyword evidence="1" id="KW-0732">Signal</keyword>
<name>A0AAG5DBF8_ANOAO</name>
<dbReference type="EnsemblMetazoa" id="ENSAATROPT009489">
    <property type="protein sequence ID" value="ENSAATROPP008587"/>
    <property type="gene ID" value="ENSAATROPG007723"/>
</dbReference>
<sequence>MMLSNRANRWWLLLFVSAYLISPAAFSEVTVITDPKFSMPIANVTAAVGRDATLTCVVHDLGAYK</sequence>
<evidence type="ECO:0000313" key="3">
    <source>
        <dbReference type="Proteomes" id="UP000075880"/>
    </source>
</evidence>
<feature type="signal peptide" evidence="1">
    <location>
        <begin position="1"/>
        <end position="26"/>
    </location>
</feature>
<evidence type="ECO:0000256" key="1">
    <source>
        <dbReference type="SAM" id="SignalP"/>
    </source>
</evidence>
<protein>
    <recommendedName>
        <fullName evidence="4">Ig-like domain-containing protein</fullName>
    </recommendedName>
</protein>